<evidence type="ECO:0000313" key="3">
    <source>
        <dbReference type="EMBL" id="MBK3519056.1"/>
    </source>
</evidence>
<evidence type="ECO:0000259" key="2">
    <source>
        <dbReference type="SMART" id="SM00642"/>
    </source>
</evidence>
<dbReference type="InterPro" id="IPR017853">
    <property type="entry name" value="GH"/>
</dbReference>
<sequence length="556" mass="62780">MRSIFALLVLVALGTVSCVTKDAKTETVSTDAPFTWENANIYFLLTDRFNNGNSNNDVNFNRTKETGELRGFMGGDIKGITNKIKEGYFTDLGINAIWFSPVVEQIHGSVDEGTGNTYGFHGYWAKDWTALEPNFGNEEDLAELVQTAHEHGIRIVLDVVINHTGPVTAQDPVWGDDWVRTKPQCRYEDYESTVTCTLVENLPDIKTESVKEVELPKALTEKWADEGRLEKEMDELDSFFSATGYPRTPRYYIIKWLTDYIRKYGIDAFRLDTVKHTEEDVWADLWKEAVKAFADWKAANPDLVIDNNEFYAFGEVYNYGVSGGRWFDFGDRKVDYFAHGMQGLINFEFKYDATKSYEELFAKYSEAINGPLKGQIIINYATSHDDGGPFDKQRLKTIEAGTKLLLCPGSSQVYYGDETGRSLEIEGTVGDATLRSFMNWDELANNVDVNGVSVKEIHKHWQKLGKFRAAHPAVGAGVHQQISAEPYYFKREYIQEDIKDKVIVGLDLEVGHKEISVIGVFDNGDVLKDYYSGKTVTVKGGKVSVDTEFDILLLGF</sequence>
<dbReference type="Pfam" id="PF00128">
    <property type="entry name" value="Alpha-amylase"/>
    <property type="match status" value="1"/>
</dbReference>
<feature type="chain" id="PRO_5045485570" description="Glycosyl hydrolase family 13 catalytic domain-containing protein" evidence="1">
    <location>
        <begin position="22"/>
        <end position="556"/>
    </location>
</feature>
<gene>
    <name evidence="3" type="ORF">JIV24_17040</name>
</gene>
<evidence type="ECO:0000313" key="4">
    <source>
        <dbReference type="Proteomes" id="UP000605676"/>
    </source>
</evidence>
<feature type="domain" description="Glycosyl hydrolase family 13 catalytic" evidence="2">
    <location>
        <begin position="43"/>
        <end position="468"/>
    </location>
</feature>
<reference evidence="3 4" key="1">
    <citation type="submission" date="2021-01" db="EMBL/GenBank/DDBJ databases">
        <title>Carboxyliciviraga sp.nov., isolated from coastal sediments.</title>
        <authorList>
            <person name="Lu D."/>
            <person name="Zhang T."/>
        </authorList>
    </citation>
    <scope>NUCLEOTIDE SEQUENCE [LARGE SCALE GENOMIC DNA]</scope>
    <source>
        <strain evidence="3 4">N1Y132</strain>
    </source>
</reference>
<dbReference type="PROSITE" id="PS51257">
    <property type="entry name" value="PROKAR_LIPOPROTEIN"/>
    <property type="match status" value="1"/>
</dbReference>
<dbReference type="PANTHER" id="PTHR10357">
    <property type="entry name" value="ALPHA-AMYLASE FAMILY MEMBER"/>
    <property type="match status" value="1"/>
</dbReference>
<feature type="signal peptide" evidence="1">
    <location>
        <begin position="1"/>
        <end position="21"/>
    </location>
</feature>
<accession>A0ABS1HN81</accession>
<dbReference type="Gene3D" id="3.20.20.80">
    <property type="entry name" value="Glycosidases"/>
    <property type="match status" value="1"/>
</dbReference>
<dbReference type="Proteomes" id="UP000605676">
    <property type="component" value="Unassembled WGS sequence"/>
</dbReference>
<organism evidence="3 4">
    <name type="scientific">Carboxylicivirga marina</name>
    <dbReference type="NCBI Taxonomy" id="2800988"/>
    <lineage>
        <taxon>Bacteria</taxon>
        <taxon>Pseudomonadati</taxon>
        <taxon>Bacteroidota</taxon>
        <taxon>Bacteroidia</taxon>
        <taxon>Marinilabiliales</taxon>
        <taxon>Marinilabiliaceae</taxon>
        <taxon>Carboxylicivirga</taxon>
    </lineage>
</organism>
<dbReference type="RefSeq" id="WP_200466277.1">
    <property type="nucleotide sequence ID" value="NZ_JAENRR010000051.1"/>
</dbReference>
<evidence type="ECO:0000256" key="1">
    <source>
        <dbReference type="SAM" id="SignalP"/>
    </source>
</evidence>
<dbReference type="SUPFAM" id="SSF51445">
    <property type="entry name" value="(Trans)glycosidases"/>
    <property type="match status" value="1"/>
</dbReference>
<keyword evidence="1" id="KW-0732">Signal</keyword>
<dbReference type="SMART" id="SM00642">
    <property type="entry name" value="Aamy"/>
    <property type="match status" value="1"/>
</dbReference>
<dbReference type="PANTHER" id="PTHR10357:SF209">
    <property type="entry name" value="PERIPLASMIC ALPHA-AMYLASE"/>
    <property type="match status" value="1"/>
</dbReference>
<comment type="caution">
    <text evidence="3">The sequence shown here is derived from an EMBL/GenBank/DDBJ whole genome shotgun (WGS) entry which is preliminary data.</text>
</comment>
<dbReference type="InterPro" id="IPR006047">
    <property type="entry name" value="GH13_cat_dom"/>
</dbReference>
<name>A0ABS1HN81_9BACT</name>
<dbReference type="EMBL" id="JAENRR010000051">
    <property type="protein sequence ID" value="MBK3519056.1"/>
    <property type="molecule type" value="Genomic_DNA"/>
</dbReference>
<keyword evidence="4" id="KW-1185">Reference proteome</keyword>
<protein>
    <recommendedName>
        <fullName evidence="2">Glycosyl hydrolase family 13 catalytic domain-containing protein</fullName>
    </recommendedName>
</protein>
<proteinExistence type="predicted"/>